<keyword evidence="4" id="KW-0472">Membrane</keyword>
<sequence length="77" mass="8472">MGISIAGGLVTGLVLRLPIFNLLKTDELYDDSKYWILEEGEGEDEEGRGGSVSLPMAGQWDLKVKQNVSLFSGKVWN</sequence>
<evidence type="ECO:0000256" key="2">
    <source>
        <dbReference type="ARBA" id="ARBA00022692"/>
    </source>
</evidence>
<dbReference type="Proteomes" id="UP001286313">
    <property type="component" value="Unassembled WGS sequence"/>
</dbReference>
<keyword evidence="5" id="KW-0732">Signal</keyword>
<dbReference type="Gene3D" id="1.10.3430.10">
    <property type="entry name" value="Ammonium transporter AmtB like domains"/>
    <property type="match status" value="1"/>
</dbReference>
<dbReference type="InterPro" id="IPR029020">
    <property type="entry name" value="Ammonium/urea_transptr"/>
</dbReference>
<organism evidence="6 7">
    <name type="scientific">Petrolisthes cinctipes</name>
    <name type="common">Flat porcelain crab</name>
    <dbReference type="NCBI Taxonomy" id="88211"/>
    <lineage>
        <taxon>Eukaryota</taxon>
        <taxon>Metazoa</taxon>
        <taxon>Ecdysozoa</taxon>
        <taxon>Arthropoda</taxon>
        <taxon>Crustacea</taxon>
        <taxon>Multicrustacea</taxon>
        <taxon>Malacostraca</taxon>
        <taxon>Eumalacostraca</taxon>
        <taxon>Eucarida</taxon>
        <taxon>Decapoda</taxon>
        <taxon>Pleocyemata</taxon>
        <taxon>Anomura</taxon>
        <taxon>Galatheoidea</taxon>
        <taxon>Porcellanidae</taxon>
        <taxon>Petrolisthes</taxon>
    </lineage>
</organism>
<comment type="caution">
    <text evidence="6">The sequence shown here is derived from an EMBL/GenBank/DDBJ whole genome shotgun (WGS) entry which is preliminary data.</text>
</comment>
<dbReference type="GO" id="GO:0016020">
    <property type="term" value="C:membrane"/>
    <property type="evidence" value="ECO:0007669"/>
    <property type="project" value="UniProtKB-SubCell"/>
</dbReference>
<keyword evidence="7" id="KW-1185">Reference proteome</keyword>
<feature type="chain" id="PRO_5041986502" evidence="5">
    <location>
        <begin position="17"/>
        <end position="77"/>
    </location>
</feature>
<evidence type="ECO:0000313" key="6">
    <source>
        <dbReference type="EMBL" id="KAK3851468.1"/>
    </source>
</evidence>
<evidence type="ECO:0000256" key="3">
    <source>
        <dbReference type="ARBA" id="ARBA00022989"/>
    </source>
</evidence>
<evidence type="ECO:0000256" key="4">
    <source>
        <dbReference type="ARBA" id="ARBA00023136"/>
    </source>
</evidence>
<accession>A0AAE1BJC6</accession>
<evidence type="ECO:0000313" key="7">
    <source>
        <dbReference type="Proteomes" id="UP001286313"/>
    </source>
</evidence>
<name>A0AAE1BJC6_PETCI</name>
<evidence type="ECO:0000256" key="5">
    <source>
        <dbReference type="SAM" id="SignalP"/>
    </source>
</evidence>
<keyword evidence="2" id="KW-0812">Transmembrane</keyword>
<evidence type="ECO:0000256" key="1">
    <source>
        <dbReference type="ARBA" id="ARBA00004141"/>
    </source>
</evidence>
<protein>
    <submittedName>
        <fullName evidence="6">Uncharacterized protein</fullName>
    </submittedName>
</protein>
<proteinExistence type="predicted"/>
<comment type="subcellular location">
    <subcellularLocation>
        <location evidence="1">Membrane</location>
        <topology evidence="1">Multi-pass membrane protein</topology>
    </subcellularLocation>
</comment>
<dbReference type="AlphaFoldDB" id="A0AAE1BJC6"/>
<dbReference type="EMBL" id="JAWQEG010007884">
    <property type="protein sequence ID" value="KAK3851468.1"/>
    <property type="molecule type" value="Genomic_DNA"/>
</dbReference>
<reference evidence="6" key="1">
    <citation type="submission" date="2023-10" db="EMBL/GenBank/DDBJ databases">
        <title>Genome assemblies of two species of porcelain crab, Petrolisthes cinctipes and Petrolisthes manimaculis (Anomura: Porcellanidae).</title>
        <authorList>
            <person name="Angst P."/>
        </authorList>
    </citation>
    <scope>NUCLEOTIDE SEQUENCE</scope>
    <source>
        <strain evidence="6">PB745_01</strain>
        <tissue evidence="6">Gill</tissue>
    </source>
</reference>
<feature type="signal peptide" evidence="5">
    <location>
        <begin position="1"/>
        <end position="16"/>
    </location>
</feature>
<gene>
    <name evidence="6" type="ORF">Pcinc_041889</name>
</gene>
<keyword evidence="3" id="KW-1133">Transmembrane helix</keyword>